<accession>A0ACC0A3G0</accession>
<keyword evidence="2" id="KW-1185">Reference proteome</keyword>
<dbReference type="Proteomes" id="UP001060085">
    <property type="component" value="Linkage Group LG07"/>
</dbReference>
<reference evidence="2" key="1">
    <citation type="journal article" date="2023" name="Nat. Plants">
        <title>Single-cell RNA sequencing provides a high-resolution roadmap for understanding the multicellular compartmentation of specialized metabolism.</title>
        <authorList>
            <person name="Sun S."/>
            <person name="Shen X."/>
            <person name="Li Y."/>
            <person name="Li Y."/>
            <person name="Wang S."/>
            <person name="Li R."/>
            <person name="Zhang H."/>
            <person name="Shen G."/>
            <person name="Guo B."/>
            <person name="Wei J."/>
            <person name="Xu J."/>
            <person name="St-Pierre B."/>
            <person name="Chen S."/>
            <person name="Sun C."/>
        </authorList>
    </citation>
    <scope>NUCLEOTIDE SEQUENCE [LARGE SCALE GENOMIC DNA]</scope>
</reference>
<proteinExistence type="predicted"/>
<name>A0ACC0A3G0_CATRO</name>
<evidence type="ECO:0000313" key="1">
    <source>
        <dbReference type="EMBL" id="KAI5654618.1"/>
    </source>
</evidence>
<gene>
    <name evidence="1" type="ORF">M9H77_31805</name>
</gene>
<evidence type="ECO:0000313" key="2">
    <source>
        <dbReference type="Proteomes" id="UP001060085"/>
    </source>
</evidence>
<sequence>MGDRKGKDGGWMRGKRKGKDSETNGARDTPWTKIVTKPTQRTNTYDFRSRATSESEILYCVYVVIGQKSSTVAQLVQIISEANALEYSILVAATTSDPVPLQFLAPYSGCAMGEYFRDNGMHALIIYDDLSKQAVAYRQMSLLLRRPPGREAFPGDPYVIFMANSSLLPASLSVNRLVLPTFLWYDIDFLGKRERSYAGCGRSRNVAVARPKPVKESIICLIFS</sequence>
<dbReference type="EMBL" id="CM044707">
    <property type="protein sequence ID" value="KAI5654618.1"/>
    <property type="molecule type" value="Genomic_DNA"/>
</dbReference>
<organism evidence="1 2">
    <name type="scientific">Catharanthus roseus</name>
    <name type="common">Madagascar periwinkle</name>
    <name type="synonym">Vinca rosea</name>
    <dbReference type="NCBI Taxonomy" id="4058"/>
    <lineage>
        <taxon>Eukaryota</taxon>
        <taxon>Viridiplantae</taxon>
        <taxon>Streptophyta</taxon>
        <taxon>Embryophyta</taxon>
        <taxon>Tracheophyta</taxon>
        <taxon>Spermatophyta</taxon>
        <taxon>Magnoliopsida</taxon>
        <taxon>eudicotyledons</taxon>
        <taxon>Gunneridae</taxon>
        <taxon>Pentapetalae</taxon>
        <taxon>asterids</taxon>
        <taxon>lamiids</taxon>
        <taxon>Gentianales</taxon>
        <taxon>Apocynaceae</taxon>
        <taxon>Rauvolfioideae</taxon>
        <taxon>Vinceae</taxon>
        <taxon>Catharanthinae</taxon>
        <taxon>Catharanthus</taxon>
    </lineage>
</organism>
<protein>
    <submittedName>
        <fullName evidence="1">Uncharacterized protein</fullName>
    </submittedName>
</protein>
<comment type="caution">
    <text evidence="1">The sequence shown here is derived from an EMBL/GenBank/DDBJ whole genome shotgun (WGS) entry which is preliminary data.</text>
</comment>